<organism evidence="2 3">
    <name type="scientific">Nonomuraea spiralis</name>
    <dbReference type="NCBI Taxonomy" id="46182"/>
    <lineage>
        <taxon>Bacteria</taxon>
        <taxon>Bacillati</taxon>
        <taxon>Actinomycetota</taxon>
        <taxon>Actinomycetes</taxon>
        <taxon>Streptosporangiales</taxon>
        <taxon>Streptosporangiaceae</taxon>
        <taxon>Nonomuraea</taxon>
    </lineage>
</organism>
<dbReference type="RefSeq" id="WP_189648992.1">
    <property type="nucleotide sequence ID" value="NZ_BMRC01000008.1"/>
</dbReference>
<feature type="domain" description="Aminoglycoside phosphotransferase" evidence="1">
    <location>
        <begin position="64"/>
        <end position="249"/>
    </location>
</feature>
<dbReference type="InterPro" id="IPR002575">
    <property type="entry name" value="Aminoglycoside_PTrfase"/>
</dbReference>
<comment type="caution">
    <text evidence="2">The sequence shown here is derived from an EMBL/GenBank/DDBJ whole genome shotgun (WGS) entry which is preliminary data.</text>
</comment>
<accession>A0ABV5II63</accession>
<dbReference type="SUPFAM" id="SSF56112">
    <property type="entry name" value="Protein kinase-like (PK-like)"/>
    <property type="match status" value="1"/>
</dbReference>
<evidence type="ECO:0000259" key="1">
    <source>
        <dbReference type="Pfam" id="PF01636"/>
    </source>
</evidence>
<keyword evidence="2" id="KW-0808">Transferase</keyword>
<protein>
    <submittedName>
        <fullName evidence="2">Aminoglycoside phosphotransferase family protein</fullName>
        <ecNumber evidence="2">2.7.1.-</ecNumber>
    </submittedName>
</protein>
<dbReference type="GO" id="GO:0016740">
    <property type="term" value="F:transferase activity"/>
    <property type="evidence" value="ECO:0007669"/>
    <property type="project" value="UniProtKB-KW"/>
</dbReference>
<gene>
    <name evidence="2" type="ORF">ACFFV7_23735</name>
</gene>
<evidence type="ECO:0000313" key="2">
    <source>
        <dbReference type="EMBL" id="MFB9204225.1"/>
    </source>
</evidence>
<dbReference type="EC" id="2.7.1.-" evidence="2"/>
<dbReference type="EMBL" id="JBHMEI010000016">
    <property type="protein sequence ID" value="MFB9204225.1"/>
    <property type="molecule type" value="Genomic_DNA"/>
</dbReference>
<keyword evidence="3" id="KW-1185">Reference proteome</keyword>
<proteinExistence type="predicted"/>
<dbReference type="InterPro" id="IPR011009">
    <property type="entry name" value="Kinase-like_dom_sf"/>
</dbReference>
<dbReference type="Gene3D" id="3.90.1200.10">
    <property type="match status" value="1"/>
</dbReference>
<sequence length="298" mass="32114">MSRPDPAGPPRAIPADEAVAAAVAVAEEHGVAVREPVVLTDSYNLRIHLRPAPVVARVPTVTALARLRPAEAMRRELAVVSYLHGRGVPVVPPSDLLPARVHERGGTPVSYWRYVEHDGARAVTPEVFGRALRDLHEALRGYPGVLPRLGPVLDEPEHLLGLLAGELEPDVLARLAEARAGLAARLPDGGQAVHGDAHPGNLLATPGGWLWNDFEETMSAPVGWDLACLLRTVRLDGRAAVRAYGADPGDPGLAVFTEARALQGVLWTLVRTLRFPEERPEARAALDVWLRDPSGRTR</sequence>
<reference evidence="2 3" key="1">
    <citation type="submission" date="2024-09" db="EMBL/GenBank/DDBJ databases">
        <authorList>
            <person name="Sun Q."/>
            <person name="Mori K."/>
        </authorList>
    </citation>
    <scope>NUCLEOTIDE SEQUENCE [LARGE SCALE GENOMIC DNA]</scope>
    <source>
        <strain evidence="2 3">CCM 3426</strain>
    </source>
</reference>
<evidence type="ECO:0000313" key="3">
    <source>
        <dbReference type="Proteomes" id="UP001589647"/>
    </source>
</evidence>
<name>A0ABV5II63_9ACTN</name>
<dbReference type="Pfam" id="PF01636">
    <property type="entry name" value="APH"/>
    <property type="match status" value="1"/>
</dbReference>
<dbReference type="Proteomes" id="UP001589647">
    <property type="component" value="Unassembled WGS sequence"/>
</dbReference>